<accession>A0A8E4XZR4</accession>
<evidence type="ECO:0000313" key="2">
    <source>
        <dbReference type="Proteomes" id="UP000693899"/>
    </source>
</evidence>
<protein>
    <submittedName>
        <fullName evidence="1">Uncharacterized protein</fullName>
    </submittedName>
</protein>
<reference evidence="1" key="1">
    <citation type="submission" date="2020-07" db="EMBL/GenBank/DDBJ databases">
        <title>Highly diverse flavobacterial phages as mortality factor during North Sea spring blooms.</title>
        <authorList>
            <person name="Bartlau N."/>
            <person name="Wichels A."/>
            <person name="Krohne G."/>
            <person name="Adriaenssens E.M."/>
            <person name="Heins A."/>
            <person name="Fuchs B.M."/>
            <person name="Amann R."/>
            <person name="Moraru C."/>
        </authorList>
    </citation>
    <scope>NUCLEOTIDE SEQUENCE</scope>
</reference>
<evidence type="ECO:0000313" key="1">
    <source>
        <dbReference type="EMBL" id="QQO97305.1"/>
    </source>
</evidence>
<gene>
    <name evidence="1" type="ORF">Colly1_24</name>
</gene>
<name>A0A8E4XZR4_9CAUD</name>
<proteinExistence type="predicted"/>
<keyword evidence="2" id="KW-1185">Reference proteome</keyword>
<dbReference type="Proteomes" id="UP000693899">
    <property type="component" value="Segment"/>
</dbReference>
<sequence length="144" mass="15869">MRIEKIKTLIESTKDAPEILKALTEYVKVKDELTNSKSYLGNSREATTFLRPYLNWALVEPTEEQDDSYWDEGVPSKYSSKLKGTDFLVGQGDKGGGYLAGSTGKLKGIDFIIMGYGDGGQSALSFLYVKPGNEEKMLNALGIK</sequence>
<dbReference type="EMBL" id="MT732450">
    <property type="protein sequence ID" value="QQO97305.1"/>
    <property type="molecule type" value="Genomic_DNA"/>
</dbReference>
<organism evidence="1 2">
    <name type="scientific">Maribacter phage Colly_1</name>
    <dbReference type="NCBI Taxonomy" id="2745691"/>
    <lineage>
        <taxon>Viruses</taxon>
        <taxon>Duplodnaviria</taxon>
        <taxon>Heunggongvirae</taxon>
        <taxon>Uroviricota</taxon>
        <taxon>Caudoviricetes</taxon>
        <taxon>Molycolviridae</taxon>
        <taxon>Mollyvirus</taxon>
        <taxon>Mollyvirus colly</taxon>
    </lineage>
</organism>